<dbReference type="STRING" id="1296565.SAMN05660657_05723"/>
<keyword evidence="3" id="KW-1185">Reference proteome</keyword>
<protein>
    <submittedName>
        <fullName evidence="2">Uncharacterized protein</fullName>
    </submittedName>
</protein>
<feature type="compositionally biased region" description="Pro residues" evidence="1">
    <location>
        <begin position="41"/>
        <end position="54"/>
    </location>
</feature>
<dbReference type="AlphaFoldDB" id="A0A1I7DFL5"/>
<name>A0A1I7DFL5_9ACTN</name>
<evidence type="ECO:0000313" key="2">
    <source>
        <dbReference type="EMBL" id="SFU10458.1"/>
    </source>
</evidence>
<reference evidence="3" key="1">
    <citation type="submission" date="2016-10" db="EMBL/GenBank/DDBJ databases">
        <authorList>
            <person name="Varghese N."/>
            <person name="Submissions S."/>
        </authorList>
    </citation>
    <scope>NUCLEOTIDE SEQUENCE [LARGE SCALE GENOMIC DNA]</scope>
    <source>
        <strain evidence="3">DSM 46136</strain>
    </source>
</reference>
<organism evidence="2 3">
    <name type="scientific">Geodermatophilus amargosae</name>
    <dbReference type="NCBI Taxonomy" id="1296565"/>
    <lineage>
        <taxon>Bacteria</taxon>
        <taxon>Bacillati</taxon>
        <taxon>Actinomycetota</taxon>
        <taxon>Actinomycetes</taxon>
        <taxon>Geodermatophilales</taxon>
        <taxon>Geodermatophilaceae</taxon>
        <taxon>Geodermatophilus</taxon>
    </lineage>
</organism>
<accession>A0A1I7DFL5</accession>
<dbReference type="Proteomes" id="UP000199546">
    <property type="component" value="Unassembled WGS sequence"/>
</dbReference>
<evidence type="ECO:0000256" key="1">
    <source>
        <dbReference type="SAM" id="MobiDB-lite"/>
    </source>
</evidence>
<sequence length="146" mass="14275">MRVTITVSGSTPAQGAFDAWTADLVPAVLDGAADVDVVLPPPRASTPPRSPVTPPVATAAPAPVAPTGQDCEAQLLAALAKYATGAAPIDPVVAAVPAGSADAARATAEDIRAWVTGDAAAWELAITDPPALFGSGQVIGSLCAGA</sequence>
<feature type="region of interest" description="Disordered" evidence="1">
    <location>
        <begin position="41"/>
        <end position="63"/>
    </location>
</feature>
<evidence type="ECO:0000313" key="3">
    <source>
        <dbReference type="Proteomes" id="UP000199546"/>
    </source>
</evidence>
<gene>
    <name evidence="2" type="ORF">SAMN05660657_05723</name>
</gene>
<proteinExistence type="predicted"/>
<dbReference type="EMBL" id="FPBA01000059">
    <property type="protein sequence ID" value="SFU10458.1"/>
    <property type="molecule type" value="Genomic_DNA"/>
</dbReference>